<evidence type="ECO:0000313" key="3">
    <source>
        <dbReference type="Proteomes" id="UP000002256"/>
    </source>
</evidence>
<dbReference type="AlphaFoldDB" id="C6AS20"/>
<dbReference type="HOGENOM" id="CLU_1420434_0_0_5"/>
<feature type="compositionally biased region" description="Basic and acidic residues" evidence="1">
    <location>
        <begin position="181"/>
        <end position="191"/>
    </location>
</feature>
<dbReference type="EMBL" id="CP001622">
    <property type="protein sequence ID" value="ACS55195.1"/>
    <property type="molecule type" value="Genomic_DNA"/>
</dbReference>
<proteinExistence type="predicted"/>
<reference evidence="2 3" key="1">
    <citation type="journal article" date="2010" name="Stand. Genomic Sci.">
        <title>Complete genome sequence of Rhizobium leguminosarum bv. trifolii strain WSM1325, an effective microsymbiont of annual Mediterranean clovers.</title>
        <authorList>
            <person name="Reeve W."/>
            <person name="O'Hara G."/>
            <person name="Chain P."/>
            <person name="Ardley J."/>
            <person name="Brau L."/>
            <person name="Nandesena K."/>
            <person name="Tiwari R."/>
            <person name="Copeland A."/>
            <person name="Nolan M."/>
            <person name="Han C."/>
            <person name="Brettin T."/>
            <person name="Land M."/>
            <person name="Ovchinikova G."/>
            <person name="Ivanova N."/>
            <person name="Mavromatis K."/>
            <person name="Markowitz V."/>
            <person name="Kyrpides N."/>
            <person name="Melino V."/>
            <person name="Denton M."/>
            <person name="Yates R."/>
            <person name="Howieson J."/>
        </authorList>
    </citation>
    <scope>NUCLEOTIDE SEQUENCE [LARGE SCALE GENOMIC DNA]</scope>
    <source>
        <strain evidence="2 3">WSM1325</strain>
    </source>
</reference>
<sequence>MREVIEGRRGCGISPSPRKRGSEGPGRDTWLDPGRGGGSRMRGFCGLSPIDIANAYPPVCAFLFSFNNDFPEDTATVRNLDFDGFALISGFRLAANCNRSPHEASVSHALSVSRYNWLKSICGFSRRFPCHLETTSPHHKIPKEVLNERPTIRGNATATCNGERKHNSANKAKFHCPHPIDQPRRALRAED</sequence>
<feature type="region of interest" description="Disordered" evidence="1">
    <location>
        <begin position="158"/>
        <end position="191"/>
    </location>
</feature>
<dbReference type="KEGG" id="rlg:Rleg_0898"/>
<organism evidence="2 3">
    <name type="scientific">Rhizobium leguminosarum bv. trifolii (strain WSM1325)</name>
    <dbReference type="NCBI Taxonomy" id="395491"/>
    <lineage>
        <taxon>Bacteria</taxon>
        <taxon>Pseudomonadati</taxon>
        <taxon>Pseudomonadota</taxon>
        <taxon>Alphaproteobacteria</taxon>
        <taxon>Hyphomicrobiales</taxon>
        <taxon>Rhizobiaceae</taxon>
        <taxon>Rhizobium/Agrobacterium group</taxon>
        <taxon>Rhizobium</taxon>
    </lineage>
</organism>
<name>C6AS20_RHILS</name>
<dbReference type="Proteomes" id="UP000002256">
    <property type="component" value="Chromosome"/>
</dbReference>
<accession>C6AS20</accession>
<feature type="compositionally biased region" description="Basic and acidic residues" evidence="1">
    <location>
        <begin position="20"/>
        <end position="30"/>
    </location>
</feature>
<feature type="region of interest" description="Disordered" evidence="1">
    <location>
        <begin position="1"/>
        <end position="35"/>
    </location>
</feature>
<evidence type="ECO:0000256" key="1">
    <source>
        <dbReference type="SAM" id="MobiDB-lite"/>
    </source>
</evidence>
<gene>
    <name evidence="2" type="ordered locus">Rleg_0898</name>
</gene>
<evidence type="ECO:0000313" key="2">
    <source>
        <dbReference type="EMBL" id="ACS55195.1"/>
    </source>
</evidence>
<protein>
    <submittedName>
        <fullName evidence="2">Uncharacterized protein</fullName>
    </submittedName>
</protein>